<comment type="catalytic activity">
    <reaction evidence="1">
        <text>UDP-alpha-D-glucose = UDP-alpha-D-galactose</text>
        <dbReference type="Rhea" id="RHEA:22168"/>
        <dbReference type="ChEBI" id="CHEBI:58885"/>
        <dbReference type="ChEBI" id="CHEBI:66914"/>
        <dbReference type="EC" id="5.1.3.2"/>
    </reaction>
</comment>
<comment type="cofactor">
    <cofactor evidence="2">
        <name>NAD(+)</name>
        <dbReference type="ChEBI" id="CHEBI:57540"/>
    </cofactor>
</comment>
<evidence type="ECO:0000256" key="4">
    <source>
        <dbReference type="ARBA" id="ARBA00013189"/>
    </source>
</evidence>
<evidence type="ECO:0000313" key="9">
    <source>
        <dbReference type="EMBL" id="SVD98101.1"/>
    </source>
</evidence>
<dbReference type="InterPro" id="IPR036291">
    <property type="entry name" value="NAD(P)-bd_dom_sf"/>
</dbReference>
<dbReference type="InterPro" id="IPR005886">
    <property type="entry name" value="UDP_G4E"/>
</dbReference>
<keyword evidence="7" id="KW-0413">Isomerase</keyword>
<proteinExistence type="predicted"/>
<dbReference type="GO" id="GO:0005829">
    <property type="term" value="C:cytosol"/>
    <property type="evidence" value="ECO:0007669"/>
    <property type="project" value="TreeGrafter"/>
</dbReference>
<dbReference type="InterPro" id="IPR001509">
    <property type="entry name" value="Epimerase_deHydtase"/>
</dbReference>
<evidence type="ECO:0000256" key="5">
    <source>
        <dbReference type="ARBA" id="ARBA00023027"/>
    </source>
</evidence>
<evidence type="ECO:0000256" key="2">
    <source>
        <dbReference type="ARBA" id="ARBA00001911"/>
    </source>
</evidence>
<feature type="non-terminal residue" evidence="9">
    <location>
        <position position="209"/>
    </location>
</feature>
<keyword evidence="5" id="KW-0520">NAD</keyword>
<evidence type="ECO:0000256" key="6">
    <source>
        <dbReference type="ARBA" id="ARBA00023144"/>
    </source>
</evidence>
<reference evidence="9" key="1">
    <citation type="submission" date="2018-05" db="EMBL/GenBank/DDBJ databases">
        <authorList>
            <person name="Lanie J.A."/>
            <person name="Ng W.-L."/>
            <person name="Kazmierczak K.M."/>
            <person name="Andrzejewski T.M."/>
            <person name="Davidsen T.M."/>
            <person name="Wayne K.J."/>
            <person name="Tettelin H."/>
            <person name="Glass J.I."/>
            <person name="Rusch D."/>
            <person name="Podicherti R."/>
            <person name="Tsui H.-C.T."/>
            <person name="Winkler M.E."/>
        </authorList>
    </citation>
    <scope>NUCLEOTIDE SEQUENCE</scope>
</reference>
<evidence type="ECO:0000259" key="8">
    <source>
        <dbReference type="Pfam" id="PF01370"/>
    </source>
</evidence>
<dbReference type="GO" id="GO:0006012">
    <property type="term" value="P:galactose metabolic process"/>
    <property type="evidence" value="ECO:0007669"/>
    <property type="project" value="UniProtKB-KW"/>
</dbReference>
<dbReference type="SUPFAM" id="SSF51735">
    <property type="entry name" value="NAD(P)-binding Rossmann-fold domains"/>
    <property type="match status" value="1"/>
</dbReference>
<dbReference type="PANTHER" id="PTHR43725:SF47">
    <property type="entry name" value="UDP-GLUCOSE 4-EPIMERASE"/>
    <property type="match status" value="1"/>
</dbReference>
<accession>A0A382ZRK8</accession>
<dbReference type="EMBL" id="UINC01186064">
    <property type="protein sequence ID" value="SVD98101.1"/>
    <property type="molecule type" value="Genomic_DNA"/>
</dbReference>
<evidence type="ECO:0000256" key="1">
    <source>
        <dbReference type="ARBA" id="ARBA00000083"/>
    </source>
</evidence>
<feature type="domain" description="NAD-dependent epimerase/dehydratase" evidence="8">
    <location>
        <begin position="3"/>
        <end position="191"/>
    </location>
</feature>
<keyword evidence="6" id="KW-0299">Galactose metabolism</keyword>
<dbReference type="EC" id="5.1.3.2" evidence="4"/>
<keyword evidence="6" id="KW-0119">Carbohydrate metabolism</keyword>
<name>A0A382ZRK8_9ZZZZ</name>
<dbReference type="PANTHER" id="PTHR43725">
    <property type="entry name" value="UDP-GLUCOSE 4-EPIMERASE"/>
    <property type="match status" value="1"/>
</dbReference>
<organism evidence="9">
    <name type="scientific">marine metagenome</name>
    <dbReference type="NCBI Taxonomy" id="408172"/>
    <lineage>
        <taxon>unclassified sequences</taxon>
        <taxon>metagenomes</taxon>
        <taxon>ecological metagenomes</taxon>
    </lineage>
</organism>
<dbReference type="GO" id="GO:0003978">
    <property type="term" value="F:UDP-glucose 4-epimerase activity"/>
    <property type="evidence" value="ECO:0007669"/>
    <property type="project" value="UniProtKB-EC"/>
</dbReference>
<dbReference type="Gene3D" id="3.40.50.720">
    <property type="entry name" value="NAD(P)-binding Rossmann-like Domain"/>
    <property type="match status" value="1"/>
</dbReference>
<dbReference type="NCBIfam" id="TIGR01179">
    <property type="entry name" value="galE"/>
    <property type="match status" value="1"/>
</dbReference>
<protein>
    <recommendedName>
        <fullName evidence="4">UDP-glucose 4-epimerase</fullName>
        <ecNumber evidence="4">5.1.3.2</ecNumber>
    </recommendedName>
</protein>
<sequence>MNILVTGGAGYIGSHACIELLNEGYNVVVIDNLSNSKLESISRVKLITSKSLDFVQADLQDYDSVRKLFSQYKIDAVMHFAGLKAVGESVDNPLLYYTNNLSSTFILCRVMSEFKVKIMVFSSSATVYGIPASLPVSEDALLKAHNPYGQTKLMIEKFLSDLYKADNAWKIIILRYFNPIGAHSSGLIGENPIGTPNNLLPYISQVAIG</sequence>
<dbReference type="Pfam" id="PF01370">
    <property type="entry name" value="Epimerase"/>
    <property type="match status" value="1"/>
</dbReference>
<evidence type="ECO:0000256" key="7">
    <source>
        <dbReference type="ARBA" id="ARBA00023235"/>
    </source>
</evidence>
<dbReference type="Gene3D" id="3.90.25.10">
    <property type="entry name" value="UDP-galactose 4-epimerase, domain 1"/>
    <property type="match status" value="1"/>
</dbReference>
<comment type="pathway">
    <text evidence="3">Carbohydrate metabolism.</text>
</comment>
<dbReference type="AlphaFoldDB" id="A0A382ZRK8"/>
<gene>
    <name evidence="9" type="ORF">METZ01_LOCUS450955</name>
</gene>
<evidence type="ECO:0000256" key="3">
    <source>
        <dbReference type="ARBA" id="ARBA00005007"/>
    </source>
</evidence>